<organism evidence="1 2">
    <name type="scientific">Anaeromyces robustus</name>
    <dbReference type="NCBI Taxonomy" id="1754192"/>
    <lineage>
        <taxon>Eukaryota</taxon>
        <taxon>Fungi</taxon>
        <taxon>Fungi incertae sedis</taxon>
        <taxon>Chytridiomycota</taxon>
        <taxon>Chytridiomycota incertae sedis</taxon>
        <taxon>Neocallimastigomycetes</taxon>
        <taxon>Neocallimastigales</taxon>
        <taxon>Neocallimastigaceae</taxon>
        <taxon>Anaeromyces</taxon>
    </lineage>
</organism>
<dbReference type="OrthoDB" id="5402602at2759"/>
<reference evidence="1 2" key="1">
    <citation type="submission" date="2016-08" db="EMBL/GenBank/DDBJ databases">
        <title>A Parts List for Fungal Cellulosomes Revealed by Comparative Genomics.</title>
        <authorList>
            <consortium name="DOE Joint Genome Institute"/>
            <person name="Haitjema C.H."/>
            <person name="Gilmore S.P."/>
            <person name="Henske J.K."/>
            <person name="Solomon K.V."/>
            <person name="De Groot R."/>
            <person name="Kuo A."/>
            <person name="Mondo S.J."/>
            <person name="Salamov A.A."/>
            <person name="Labutti K."/>
            <person name="Zhao Z."/>
            <person name="Chiniquy J."/>
            <person name="Barry K."/>
            <person name="Brewer H.M."/>
            <person name="Purvine S.O."/>
            <person name="Wright A.T."/>
            <person name="Boxma B."/>
            <person name="Van Alen T."/>
            <person name="Hackstein J.H."/>
            <person name="Baker S.E."/>
            <person name="Grigoriev I.V."/>
            <person name="O'Malley M.A."/>
        </authorList>
    </citation>
    <scope>NUCLEOTIDE SEQUENCE [LARGE SCALE GENOMIC DNA]</scope>
    <source>
        <strain evidence="1 2">S4</strain>
    </source>
</reference>
<dbReference type="AlphaFoldDB" id="A0A1Y1WXT2"/>
<evidence type="ECO:0000313" key="2">
    <source>
        <dbReference type="Proteomes" id="UP000193944"/>
    </source>
</evidence>
<evidence type="ECO:0008006" key="3">
    <source>
        <dbReference type="Google" id="ProtNLM"/>
    </source>
</evidence>
<dbReference type="InterPro" id="IPR002110">
    <property type="entry name" value="Ankyrin_rpt"/>
</dbReference>
<dbReference type="EMBL" id="MCFG01000213">
    <property type="protein sequence ID" value="ORX78360.1"/>
    <property type="molecule type" value="Genomic_DNA"/>
</dbReference>
<sequence>MTKDNDYYYEKLYNALSVEKGDFKTIKLLLDYTEENNINLIMNDNSNKMNLLYYASESNNIELAMLLTEYSKKHIIILNIRDKYPISQCAFEKNYIEMIILLLDYINKNNITINIKIGYYYSLYNNEKKKRIGHEEYPLSYTVLKDNIEIVKLLIDYANKYNIFMNVNDHENKNNEYKKIFFITIILKWLNY</sequence>
<name>A0A1Y1WXT2_9FUNG</name>
<dbReference type="SUPFAM" id="SSF48403">
    <property type="entry name" value="Ankyrin repeat"/>
    <property type="match status" value="1"/>
</dbReference>
<proteinExistence type="predicted"/>
<dbReference type="Gene3D" id="1.25.40.20">
    <property type="entry name" value="Ankyrin repeat-containing domain"/>
    <property type="match status" value="1"/>
</dbReference>
<evidence type="ECO:0000313" key="1">
    <source>
        <dbReference type="EMBL" id="ORX78360.1"/>
    </source>
</evidence>
<reference evidence="1 2" key="2">
    <citation type="submission" date="2016-08" db="EMBL/GenBank/DDBJ databases">
        <title>Pervasive Adenine N6-methylation of Active Genes in Fungi.</title>
        <authorList>
            <consortium name="DOE Joint Genome Institute"/>
            <person name="Mondo S.J."/>
            <person name="Dannebaum R.O."/>
            <person name="Kuo R.C."/>
            <person name="Labutti K."/>
            <person name="Haridas S."/>
            <person name="Kuo A."/>
            <person name="Salamov A."/>
            <person name="Ahrendt S.R."/>
            <person name="Lipzen A."/>
            <person name="Sullivan W."/>
            <person name="Andreopoulos W.B."/>
            <person name="Clum A."/>
            <person name="Lindquist E."/>
            <person name="Daum C."/>
            <person name="Ramamoorthy G.K."/>
            <person name="Gryganskyi A."/>
            <person name="Culley D."/>
            <person name="Magnuson J.K."/>
            <person name="James T.Y."/>
            <person name="O'Malley M.A."/>
            <person name="Stajich J.E."/>
            <person name="Spatafora J.W."/>
            <person name="Visel A."/>
            <person name="Grigoriev I.V."/>
        </authorList>
    </citation>
    <scope>NUCLEOTIDE SEQUENCE [LARGE SCALE GENOMIC DNA]</scope>
    <source>
        <strain evidence="1 2">S4</strain>
    </source>
</reference>
<comment type="caution">
    <text evidence="1">The sequence shown here is derived from an EMBL/GenBank/DDBJ whole genome shotgun (WGS) entry which is preliminary data.</text>
</comment>
<dbReference type="Proteomes" id="UP000193944">
    <property type="component" value="Unassembled WGS sequence"/>
</dbReference>
<gene>
    <name evidence="1" type="ORF">BCR32DRAFT_282344</name>
</gene>
<dbReference type="SMART" id="SM00248">
    <property type="entry name" value="ANK"/>
    <property type="match status" value="4"/>
</dbReference>
<dbReference type="InterPro" id="IPR036770">
    <property type="entry name" value="Ankyrin_rpt-contain_sf"/>
</dbReference>
<keyword evidence="2" id="KW-1185">Reference proteome</keyword>
<accession>A0A1Y1WXT2</accession>
<dbReference type="Pfam" id="PF12796">
    <property type="entry name" value="Ank_2"/>
    <property type="match status" value="1"/>
</dbReference>
<protein>
    <recommendedName>
        <fullName evidence="3">Ankyrin</fullName>
    </recommendedName>
</protein>